<organism evidence="3 4">
    <name type="scientific">Umezawaea endophytica</name>
    <dbReference type="NCBI Taxonomy" id="1654476"/>
    <lineage>
        <taxon>Bacteria</taxon>
        <taxon>Bacillati</taxon>
        <taxon>Actinomycetota</taxon>
        <taxon>Actinomycetes</taxon>
        <taxon>Pseudonocardiales</taxon>
        <taxon>Pseudonocardiaceae</taxon>
        <taxon>Umezawaea</taxon>
    </lineage>
</organism>
<dbReference type="Gene3D" id="2.60.40.10">
    <property type="entry name" value="Immunoglobulins"/>
    <property type="match status" value="1"/>
</dbReference>
<sequence length="244" mass="27345">MRPWPGTPYPLGATYDGVGTNFALFSEVADEVELCLYDEDGKETRVRLPEVDGFVHHGYLIGVGPGQHYGYRVHGPYEPDNGPRCNPNKLLIDPYAKAISNGVEWDESLFGYPFGEPDQRNDQDSAPYVPKSVVVSPFFDWSNDRAPKTPYNETVIYEAHVRGLTMNHPEIPQRLRGTYAGIAHPVVIDHLTKLGVTAIELMPVHQFITDHGLAEKGLRNYWGYNTIGFFAPHDLYAAMPEQAN</sequence>
<dbReference type="InterPro" id="IPR013783">
    <property type="entry name" value="Ig-like_fold"/>
</dbReference>
<dbReference type="CDD" id="cd02856">
    <property type="entry name" value="E_set_GDE_Isoamylase_N"/>
    <property type="match status" value="1"/>
</dbReference>
<dbReference type="AlphaFoldDB" id="A0A9X2VXN3"/>
<dbReference type="Proteomes" id="UP001141259">
    <property type="component" value="Unassembled WGS sequence"/>
</dbReference>
<feature type="non-terminal residue" evidence="3">
    <location>
        <position position="244"/>
    </location>
</feature>
<dbReference type="GO" id="GO:0004553">
    <property type="term" value="F:hydrolase activity, hydrolyzing O-glycosyl compounds"/>
    <property type="evidence" value="ECO:0007669"/>
    <property type="project" value="InterPro"/>
</dbReference>
<comment type="similarity">
    <text evidence="1">Belongs to the glycosyl hydrolase 13 family.</text>
</comment>
<reference evidence="3" key="1">
    <citation type="submission" date="2022-08" db="EMBL/GenBank/DDBJ databases">
        <authorList>
            <person name="Tistechok S."/>
            <person name="Samborskyy M."/>
            <person name="Roman I."/>
        </authorList>
    </citation>
    <scope>NUCLEOTIDE SEQUENCE</scope>
    <source>
        <strain evidence="3">DSM 103496</strain>
    </source>
</reference>
<dbReference type="GO" id="GO:0005975">
    <property type="term" value="P:carbohydrate metabolic process"/>
    <property type="evidence" value="ECO:0007669"/>
    <property type="project" value="InterPro"/>
</dbReference>
<dbReference type="SUPFAM" id="SSF51445">
    <property type="entry name" value="(Trans)glycosidases"/>
    <property type="match status" value="1"/>
</dbReference>
<comment type="caution">
    <text evidence="3">The sequence shown here is derived from an EMBL/GenBank/DDBJ whole genome shotgun (WGS) entry which is preliminary data.</text>
</comment>
<dbReference type="PANTHER" id="PTHR43002">
    <property type="entry name" value="GLYCOGEN DEBRANCHING ENZYME"/>
    <property type="match status" value="1"/>
</dbReference>
<dbReference type="Gene3D" id="3.20.20.80">
    <property type="entry name" value="Glycosidases"/>
    <property type="match status" value="1"/>
</dbReference>
<gene>
    <name evidence="3" type="ORF">NZH93_48545</name>
</gene>
<dbReference type="InterPro" id="IPR014756">
    <property type="entry name" value="Ig_E-set"/>
</dbReference>
<dbReference type="SUPFAM" id="SSF81296">
    <property type="entry name" value="E set domains"/>
    <property type="match status" value="1"/>
</dbReference>
<feature type="domain" description="Glycoside hydrolase family 13 N-terminal" evidence="2">
    <location>
        <begin position="10"/>
        <end position="96"/>
    </location>
</feature>
<dbReference type="EMBL" id="JANYMP010000052">
    <property type="protein sequence ID" value="MCS7484728.1"/>
    <property type="molecule type" value="Genomic_DNA"/>
</dbReference>
<dbReference type="Pfam" id="PF02922">
    <property type="entry name" value="CBM_48"/>
    <property type="match status" value="1"/>
</dbReference>
<dbReference type="InterPro" id="IPR017853">
    <property type="entry name" value="GH"/>
</dbReference>
<dbReference type="InterPro" id="IPR004193">
    <property type="entry name" value="Glyco_hydro_13_N"/>
</dbReference>
<protein>
    <submittedName>
        <fullName evidence="3">Glycogen debranching enzyme</fullName>
    </submittedName>
</protein>
<accession>A0A9X2VXN3</accession>
<proteinExistence type="inferred from homology"/>
<name>A0A9X2VXN3_9PSEU</name>
<evidence type="ECO:0000256" key="1">
    <source>
        <dbReference type="ARBA" id="ARBA00008061"/>
    </source>
</evidence>
<evidence type="ECO:0000313" key="3">
    <source>
        <dbReference type="EMBL" id="MCS7484728.1"/>
    </source>
</evidence>
<dbReference type="InterPro" id="IPR044505">
    <property type="entry name" value="GlgX_Isoamylase_N_E_set"/>
</dbReference>
<keyword evidence="4" id="KW-1185">Reference proteome</keyword>
<evidence type="ECO:0000259" key="2">
    <source>
        <dbReference type="Pfam" id="PF02922"/>
    </source>
</evidence>
<evidence type="ECO:0000313" key="4">
    <source>
        <dbReference type="Proteomes" id="UP001141259"/>
    </source>
</evidence>